<protein>
    <recommendedName>
        <fullName evidence="1">non-specific serine/threonine protein kinase</fullName>
        <ecNumber evidence="1">2.7.11.1</ecNumber>
    </recommendedName>
</protein>
<accession>A0A1B2HL49</accession>
<reference evidence="10 11" key="1">
    <citation type="submission" date="2016-07" db="EMBL/GenBank/DDBJ databases">
        <title>Complete genome sequence of the Lentzea guizhouensis DHS C013.</title>
        <authorList>
            <person name="Cao C."/>
        </authorList>
    </citation>
    <scope>NUCLEOTIDE SEQUENCE [LARGE SCALE GENOMIC DNA]</scope>
    <source>
        <strain evidence="10 11">DHS C013</strain>
    </source>
</reference>
<keyword evidence="5 10" id="KW-0418">Kinase</keyword>
<evidence type="ECO:0000256" key="2">
    <source>
        <dbReference type="ARBA" id="ARBA00022527"/>
    </source>
</evidence>
<dbReference type="GO" id="GO:0004674">
    <property type="term" value="F:protein serine/threonine kinase activity"/>
    <property type="evidence" value="ECO:0007669"/>
    <property type="project" value="UniProtKB-KW"/>
</dbReference>
<evidence type="ECO:0000256" key="8">
    <source>
        <dbReference type="SAM" id="Phobius"/>
    </source>
</evidence>
<dbReference type="EMBL" id="CP016793">
    <property type="protein sequence ID" value="ANZ38452.1"/>
    <property type="molecule type" value="Genomic_DNA"/>
</dbReference>
<dbReference type="InterPro" id="IPR017441">
    <property type="entry name" value="Protein_kinase_ATP_BS"/>
</dbReference>
<keyword evidence="3" id="KW-0808">Transferase</keyword>
<dbReference type="EC" id="2.7.11.1" evidence="1"/>
<dbReference type="Pfam" id="PF13845">
    <property type="entry name" value="Septum_form"/>
    <property type="match status" value="1"/>
</dbReference>
<sequence>MKYRQRPPAPFPRRCTLHGQAVEPRIIAGRYALMAELGRGGMGIVWRAQDRHIGRFVAIKELHLPDGIAHEERRVLEERALREARTAGKLNDPGIVTVYDAINENGTTYIIMELVEAATLSTLISAHGPMPPNQVVSIALQALTALETAHQAKIVHRDVKPGNLMVRPDGKLKLTDFGIAQAVDDPRLTTSGSLIGSPAYMAPERIHGHEAGPASDLWALGATLCYAVEGWSPFERSSTASTLHAIMSETPRLTRATGVLSAVITGLLIADPNARLSGPQARAMLSSIGNQPTPPTGIPPAATQQYQQNTVAVDPAKKKRTRIIALVAAAAIAVAAFVGGIYAHSWFTSPTGGSTSAMTYGEGGEVPVFALYENYCGVGEVAPTKQLDSDAREECDKPHDFEVFDAIDLLPPSSNLPDAAYPGVETLKNVGVPRCQLMLDSQWIKDGSKLKMSVLVPSQSAWEKDKSGSAQRKIFCVAGNKDGSKLDGTISAKKDN</sequence>
<dbReference type="PANTHER" id="PTHR43289">
    <property type="entry name" value="MITOGEN-ACTIVATED PROTEIN KINASE KINASE KINASE 20-RELATED"/>
    <property type="match status" value="1"/>
</dbReference>
<dbReference type="KEGG" id="led:BBK82_22690"/>
<dbReference type="PANTHER" id="PTHR43289:SF6">
    <property type="entry name" value="SERINE_THREONINE-PROTEIN KINASE NEKL-3"/>
    <property type="match status" value="1"/>
</dbReference>
<dbReference type="InterPro" id="IPR026004">
    <property type="entry name" value="Septum_form"/>
</dbReference>
<keyword evidence="6 7" id="KW-0067">ATP-binding</keyword>
<dbReference type="PROSITE" id="PS50011">
    <property type="entry name" value="PROTEIN_KINASE_DOM"/>
    <property type="match status" value="1"/>
</dbReference>
<keyword evidence="8" id="KW-1133">Transmembrane helix</keyword>
<name>A0A1B2HL49_9PSEU</name>
<dbReference type="Proteomes" id="UP000093053">
    <property type="component" value="Chromosome"/>
</dbReference>
<keyword evidence="11" id="KW-1185">Reference proteome</keyword>
<evidence type="ECO:0000256" key="4">
    <source>
        <dbReference type="ARBA" id="ARBA00022741"/>
    </source>
</evidence>
<dbReference type="InterPro" id="IPR000719">
    <property type="entry name" value="Prot_kinase_dom"/>
</dbReference>
<dbReference type="STRING" id="1586287.BBK82_22690"/>
<keyword evidence="4 7" id="KW-0547">Nucleotide-binding</keyword>
<feature type="transmembrane region" description="Helical" evidence="8">
    <location>
        <begin position="323"/>
        <end position="347"/>
    </location>
</feature>
<evidence type="ECO:0000313" key="11">
    <source>
        <dbReference type="Proteomes" id="UP000093053"/>
    </source>
</evidence>
<proteinExistence type="predicted"/>
<feature type="domain" description="Protein kinase" evidence="9">
    <location>
        <begin position="31"/>
        <end position="285"/>
    </location>
</feature>
<evidence type="ECO:0000256" key="5">
    <source>
        <dbReference type="ARBA" id="ARBA00022777"/>
    </source>
</evidence>
<keyword evidence="8" id="KW-0472">Membrane</keyword>
<dbReference type="InterPro" id="IPR011009">
    <property type="entry name" value="Kinase-like_dom_sf"/>
</dbReference>
<organism evidence="10 11">
    <name type="scientific">Lentzea guizhouensis</name>
    <dbReference type="NCBI Taxonomy" id="1586287"/>
    <lineage>
        <taxon>Bacteria</taxon>
        <taxon>Bacillati</taxon>
        <taxon>Actinomycetota</taxon>
        <taxon>Actinomycetes</taxon>
        <taxon>Pseudonocardiales</taxon>
        <taxon>Pseudonocardiaceae</taxon>
        <taxon>Lentzea</taxon>
    </lineage>
</organism>
<dbReference type="Gene3D" id="1.10.510.10">
    <property type="entry name" value="Transferase(Phosphotransferase) domain 1"/>
    <property type="match status" value="1"/>
</dbReference>
<feature type="binding site" evidence="7">
    <location>
        <position position="60"/>
    </location>
    <ligand>
        <name>ATP</name>
        <dbReference type="ChEBI" id="CHEBI:30616"/>
    </ligand>
</feature>
<dbReference type="GO" id="GO:0005524">
    <property type="term" value="F:ATP binding"/>
    <property type="evidence" value="ECO:0007669"/>
    <property type="project" value="UniProtKB-UniRule"/>
</dbReference>
<evidence type="ECO:0000313" key="10">
    <source>
        <dbReference type="EMBL" id="ANZ38452.1"/>
    </source>
</evidence>
<dbReference type="SMART" id="SM00220">
    <property type="entry name" value="S_TKc"/>
    <property type="match status" value="1"/>
</dbReference>
<evidence type="ECO:0000256" key="6">
    <source>
        <dbReference type="ARBA" id="ARBA00022840"/>
    </source>
</evidence>
<keyword evidence="8" id="KW-0812">Transmembrane</keyword>
<dbReference type="SUPFAM" id="SSF56112">
    <property type="entry name" value="Protein kinase-like (PK-like)"/>
    <property type="match status" value="1"/>
</dbReference>
<dbReference type="Gene3D" id="3.30.200.20">
    <property type="entry name" value="Phosphorylase Kinase, domain 1"/>
    <property type="match status" value="1"/>
</dbReference>
<evidence type="ECO:0000256" key="1">
    <source>
        <dbReference type="ARBA" id="ARBA00012513"/>
    </source>
</evidence>
<dbReference type="Pfam" id="PF00069">
    <property type="entry name" value="Pkinase"/>
    <property type="match status" value="1"/>
</dbReference>
<dbReference type="InterPro" id="IPR008271">
    <property type="entry name" value="Ser/Thr_kinase_AS"/>
</dbReference>
<dbReference type="AlphaFoldDB" id="A0A1B2HL49"/>
<dbReference type="PROSITE" id="PS00108">
    <property type="entry name" value="PROTEIN_KINASE_ST"/>
    <property type="match status" value="1"/>
</dbReference>
<gene>
    <name evidence="10" type="ORF">BBK82_22690</name>
</gene>
<dbReference type="PROSITE" id="PS00107">
    <property type="entry name" value="PROTEIN_KINASE_ATP"/>
    <property type="match status" value="1"/>
</dbReference>
<keyword evidence="2 10" id="KW-0723">Serine/threonine-protein kinase</keyword>
<evidence type="ECO:0000256" key="3">
    <source>
        <dbReference type="ARBA" id="ARBA00022679"/>
    </source>
</evidence>
<dbReference type="CDD" id="cd14014">
    <property type="entry name" value="STKc_PknB_like"/>
    <property type="match status" value="1"/>
</dbReference>
<evidence type="ECO:0000256" key="7">
    <source>
        <dbReference type="PROSITE-ProRule" id="PRU10141"/>
    </source>
</evidence>
<evidence type="ECO:0000259" key="9">
    <source>
        <dbReference type="PROSITE" id="PS50011"/>
    </source>
</evidence>